<organism evidence="2 3">
    <name type="scientific">Clostridium magnum DSM 2767</name>
    <dbReference type="NCBI Taxonomy" id="1121326"/>
    <lineage>
        <taxon>Bacteria</taxon>
        <taxon>Bacillati</taxon>
        <taxon>Bacillota</taxon>
        <taxon>Clostridia</taxon>
        <taxon>Eubacteriales</taxon>
        <taxon>Clostridiaceae</taxon>
        <taxon>Clostridium</taxon>
    </lineage>
</organism>
<evidence type="ECO:0000313" key="3">
    <source>
        <dbReference type="Proteomes" id="UP000076603"/>
    </source>
</evidence>
<gene>
    <name evidence="2" type="primary">lytC_41</name>
    <name evidence="2" type="ORF">CLMAG_63250</name>
</gene>
<reference evidence="2 3" key="1">
    <citation type="submission" date="2016-04" db="EMBL/GenBank/DDBJ databases">
        <title>Genome sequence of Clostridium magnum DSM 2767.</title>
        <authorList>
            <person name="Poehlein A."/>
            <person name="Uhlig R."/>
            <person name="Fischer R."/>
            <person name="Bahl H."/>
            <person name="Daniel R."/>
        </authorList>
    </citation>
    <scope>NUCLEOTIDE SEQUENCE [LARGE SCALE GENOMIC DNA]</scope>
    <source>
        <strain evidence="2 3">DSM 2767</strain>
    </source>
</reference>
<dbReference type="Pfam" id="PF00753">
    <property type="entry name" value="Lactamase_B"/>
    <property type="match status" value="1"/>
</dbReference>
<dbReference type="Gene3D" id="3.40.50.12090">
    <property type="match status" value="2"/>
</dbReference>
<dbReference type="InterPro" id="IPR036866">
    <property type="entry name" value="RibonucZ/Hydroxyglut_hydro"/>
</dbReference>
<evidence type="ECO:0000313" key="2">
    <source>
        <dbReference type="EMBL" id="KZL88398.1"/>
    </source>
</evidence>
<dbReference type="InterPro" id="IPR007253">
    <property type="entry name" value="Cell_wall-bd_2"/>
</dbReference>
<dbReference type="Gene3D" id="3.60.15.10">
    <property type="entry name" value="Ribonuclease Z/Hydroxyacylglutathione hydrolase-like"/>
    <property type="match status" value="1"/>
</dbReference>
<name>A0A161WPC4_9CLOT</name>
<dbReference type="InterPro" id="IPR001279">
    <property type="entry name" value="Metallo-B-lactamas"/>
</dbReference>
<sequence length="356" mass="37080">MSGTNRYETGAKIVQEGWTTSDYAVIASGEGFADALCAAPLAKKYNAPILLTGKNSLDSNTEIQLLTLKVKNVFIVGGPGVVSDNIKSRLESMGIATTRIYGQNRFETSLQVAKNLENASGVVVTNGFGFADALSIAPVAAQKGMPILLTDKDDLSSPIKEFLSSSSYTQSYIVGGSGVVSDKIASQLKGNTRLGGSSRYGTNAAVLNHFADEFSYDKVYVASGQNYPDALSGSALASASKSPLILVGTSVDTSVMASIKAKHDNYKDIVLLGGSSVVPDTLANNIVTGKEDLKVSFIDVGQGDSILIQTPNGKNMLIDAGPTEASSTVTSYLSGLGITQLDVIAGSHPHEDHLGA</sequence>
<dbReference type="AlphaFoldDB" id="A0A161WPC4"/>
<dbReference type="EC" id="3.5.1.28" evidence="2"/>
<dbReference type="InterPro" id="IPR051922">
    <property type="entry name" value="Bact_Sporulation_Assoc"/>
</dbReference>
<dbReference type="STRING" id="1121326.CLMAG_63250"/>
<dbReference type="EMBL" id="LWAE01000020">
    <property type="protein sequence ID" value="KZL88398.1"/>
    <property type="molecule type" value="Genomic_DNA"/>
</dbReference>
<dbReference type="Proteomes" id="UP000076603">
    <property type="component" value="Unassembled WGS sequence"/>
</dbReference>
<dbReference type="Pfam" id="PF04122">
    <property type="entry name" value="CW_binding_2"/>
    <property type="match status" value="3"/>
</dbReference>
<keyword evidence="2" id="KW-0378">Hydrolase</keyword>
<protein>
    <submittedName>
        <fullName evidence="2">N-acetylmuramoyl-L-alanine amidase LytC</fullName>
        <ecNumber evidence="2">3.5.1.28</ecNumber>
    </submittedName>
</protein>
<comment type="caution">
    <text evidence="2">The sequence shown here is derived from an EMBL/GenBank/DDBJ whole genome shotgun (WGS) entry which is preliminary data.</text>
</comment>
<keyword evidence="3" id="KW-1185">Reference proteome</keyword>
<evidence type="ECO:0000259" key="1">
    <source>
        <dbReference type="Pfam" id="PF00753"/>
    </source>
</evidence>
<proteinExistence type="predicted"/>
<dbReference type="SUPFAM" id="SSF56281">
    <property type="entry name" value="Metallo-hydrolase/oxidoreductase"/>
    <property type="match status" value="1"/>
</dbReference>
<accession>A0A161WPC4</accession>
<dbReference type="PANTHER" id="PTHR30032:SF8">
    <property type="entry name" value="GERMINATION-SPECIFIC N-ACETYLMURAMOYL-L-ALANINE AMIDASE"/>
    <property type="match status" value="1"/>
</dbReference>
<dbReference type="GO" id="GO:0008745">
    <property type="term" value="F:N-acetylmuramoyl-L-alanine amidase activity"/>
    <property type="evidence" value="ECO:0007669"/>
    <property type="project" value="UniProtKB-EC"/>
</dbReference>
<dbReference type="RefSeq" id="WP_066631207.1">
    <property type="nucleotide sequence ID" value="NZ_LWAE01000020.1"/>
</dbReference>
<dbReference type="PATRIC" id="fig|1121326.3.peg.6392"/>
<feature type="domain" description="Metallo-beta-lactamase" evidence="1">
    <location>
        <begin position="299"/>
        <end position="356"/>
    </location>
</feature>
<dbReference type="PANTHER" id="PTHR30032">
    <property type="entry name" value="N-ACETYLMURAMOYL-L-ALANINE AMIDASE-RELATED"/>
    <property type="match status" value="1"/>
</dbReference>